<organism evidence="7 8">
    <name type="scientific">Lactococcus lactis subsp. cremoris</name>
    <name type="common">Streptococcus cremoris</name>
    <dbReference type="NCBI Taxonomy" id="1359"/>
    <lineage>
        <taxon>Bacteria</taxon>
        <taxon>Bacillati</taxon>
        <taxon>Bacillota</taxon>
        <taxon>Bacilli</taxon>
        <taxon>Lactobacillales</taxon>
        <taxon>Streptococcaceae</taxon>
        <taxon>Lactococcus</taxon>
    </lineage>
</organism>
<evidence type="ECO:0000256" key="6">
    <source>
        <dbReference type="SAM" id="Phobius"/>
    </source>
</evidence>
<name>A0AA34TJW4_LACLC</name>
<keyword evidence="2" id="KW-1003">Cell membrane</keyword>
<protein>
    <submittedName>
        <fullName evidence="7">YitT family protein</fullName>
    </submittedName>
</protein>
<dbReference type="EMBL" id="CP015901">
    <property type="protein sequence ID" value="ARE23966.1"/>
    <property type="molecule type" value="Genomic_DNA"/>
</dbReference>
<dbReference type="RefSeq" id="WP_011676703.1">
    <property type="nucleotide sequence ID" value="NZ_CP015901.2"/>
</dbReference>
<comment type="subcellular location">
    <subcellularLocation>
        <location evidence="1">Cell membrane</location>
        <topology evidence="1">Multi-pass membrane protein</topology>
    </subcellularLocation>
</comment>
<evidence type="ECO:0000313" key="7">
    <source>
        <dbReference type="EMBL" id="ARE23966.1"/>
    </source>
</evidence>
<dbReference type="Proteomes" id="UP000192161">
    <property type="component" value="Chromosome"/>
</dbReference>
<feature type="transmembrane region" description="Helical" evidence="6">
    <location>
        <begin position="46"/>
        <end position="71"/>
    </location>
</feature>
<evidence type="ECO:0000256" key="1">
    <source>
        <dbReference type="ARBA" id="ARBA00004651"/>
    </source>
</evidence>
<dbReference type="PANTHER" id="PTHR33545:SF10">
    <property type="entry name" value="UPF0750 MEMBRANE PROTEIN YPJC"/>
    <property type="match status" value="1"/>
</dbReference>
<dbReference type="AlphaFoldDB" id="A0AA34TJW4"/>
<feature type="transmembrane region" description="Helical" evidence="6">
    <location>
        <begin position="12"/>
        <end position="34"/>
    </location>
</feature>
<dbReference type="Pfam" id="PF02588">
    <property type="entry name" value="YitT_membrane"/>
    <property type="match status" value="1"/>
</dbReference>
<feature type="transmembrane region" description="Helical" evidence="6">
    <location>
        <begin position="123"/>
        <end position="148"/>
    </location>
</feature>
<proteinExistence type="predicted"/>
<evidence type="ECO:0000256" key="5">
    <source>
        <dbReference type="ARBA" id="ARBA00023136"/>
    </source>
</evidence>
<reference evidence="7 8" key="1">
    <citation type="journal article" date="2017" name="BMC Genomics">
        <title>Comparative and functional genomics of the Lactococcus lactis taxon; insights into evolution and niche adaptation.</title>
        <authorList>
            <person name="Kelleher P."/>
            <person name="Bottacini F."/>
            <person name="Mahony J."/>
            <person name="Kilcawley K.N."/>
            <person name="van Sinderen D."/>
        </authorList>
    </citation>
    <scope>NUCLEOTIDE SEQUENCE [LARGE SCALE GENOMIC DNA]</scope>
    <source>
        <strain evidence="7 8">JM3</strain>
    </source>
</reference>
<dbReference type="PANTHER" id="PTHR33545">
    <property type="entry name" value="UPF0750 MEMBRANE PROTEIN YITT-RELATED"/>
    <property type="match status" value="1"/>
</dbReference>
<accession>A0AA34TJW4</accession>
<feature type="transmembrane region" description="Helical" evidence="6">
    <location>
        <begin position="83"/>
        <end position="103"/>
    </location>
</feature>
<dbReference type="GO" id="GO:0005886">
    <property type="term" value="C:plasma membrane"/>
    <property type="evidence" value="ECO:0007669"/>
    <property type="project" value="UniProtKB-SubCell"/>
</dbReference>
<keyword evidence="5 6" id="KW-0472">Membrane</keyword>
<dbReference type="InterPro" id="IPR003740">
    <property type="entry name" value="YitT"/>
</dbReference>
<evidence type="ECO:0000313" key="8">
    <source>
        <dbReference type="Proteomes" id="UP000192161"/>
    </source>
</evidence>
<dbReference type="InterPro" id="IPR051461">
    <property type="entry name" value="UPF0750_membrane"/>
</dbReference>
<keyword evidence="4 6" id="KW-1133">Transmembrane helix</keyword>
<sequence length="231" mass="25417">MTLIGVKIDRLFLRDLFILLIGVGLYILSIQLFVGPNAMASNGIAGFSVFIHFVFGLNPALTFFAVNIPLFLVSWKLLEQRELLLTIPGALAMSGWMMIYEAIGITGFQMDSLIAVGVIDGILSGIGAGLVVLSQGTFGGSILLARLFENKWKISIDKTLFGIDIVVMLLALVTYLALPNFFVTLLSCFIFSKVTRFIGRPSYRQQVLERFGLRKRERSCTCATSDCSCPN</sequence>
<gene>
    <name evidence="7" type="ORF">LLJM3_1784</name>
</gene>
<evidence type="ECO:0000256" key="3">
    <source>
        <dbReference type="ARBA" id="ARBA00022692"/>
    </source>
</evidence>
<evidence type="ECO:0000256" key="2">
    <source>
        <dbReference type="ARBA" id="ARBA00022475"/>
    </source>
</evidence>
<feature type="transmembrane region" description="Helical" evidence="6">
    <location>
        <begin position="160"/>
        <end position="178"/>
    </location>
</feature>
<keyword evidence="3 6" id="KW-0812">Transmembrane</keyword>
<evidence type="ECO:0000256" key="4">
    <source>
        <dbReference type="ARBA" id="ARBA00022989"/>
    </source>
</evidence>